<evidence type="ECO:0000313" key="8">
    <source>
        <dbReference type="EMBL" id="ETX13457.1"/>
    </source>
</evidence>
<feature type="transmembrane region" description="Helical" evidence="6">
    <location>
        <begin position="79"/>
        <end position="97"/>
    </location>
</feature>
<feature type="domain" description="EamA" evidence="7">
    <location>
        <begin position="17"/>
        <end position="148"/>
    </location>
</feature>
<dbReference type="AlphaFoldDB" id="X7EC09"/>
<dbReference type="RefSeq" id="WP_244430378.1">
    <property type="nucleotide sequence ID" value="NZ_JALZ01000026.1"/>
</dbReference>
<accession>X7EC09</accession>
<keyword evidence="3 6" id="KW-0812">Transmembrane</keyword>
<dbReference type="Proteomes" id="UP000022447">
    <property type="component" value="Unassembled WGS sequence"/>
</dbReference>
<dbReference type="PANTHER" id="PTHR22911">
    <property type="entry name" value="ACYL-MALONYL CONDENSING ENZYME-RELATED"/>
    <property type="match status" value="1"/>
</dbReference>
<comment type="subcellular location">
    <subcellularLocation>
        <location evidence="1">Membrane</location>
        <topology evidence="1">Multi-pass membrane protein</topology>
    </subcellularLocation>
</comment>
<dbReference type="InterPro" id="IPR037185">
    <property type="entry name" value="EmrE-like"/>
</dbReference>
<feature type="transmembrane region" description="Helical" evidence="6">
    <location>
        <begin position="222"/>
        <end position="245"/>
    </location>
</feature>
<proteinExistence type="inferred from homology"/>
<dbReference type="PATRIC" id="fig|1449350.3.peg.3417"/>
<dbReference type="Pfam" id="PF00892">
    <property type="entry name" value="EamA"/>
    <property type="match status" value="2"/>
</dbReference>
<name>X7EC09_9RHOB</name>
<feature type="domain" description="EamA" evidence="7">
    <location>
        <begin position="159"/>
        <end position="290"/>
    </location>
</feature>
<feature type="transmembrane region" description="Helical" evidence="6">
    <location>
        <begin position="158"/>
        <end position="176"/>
    </location>
</feature>
<evidence type="ECO:0000256" key="2">
    <source>
        <dbReference type="ARBA" id="ARBA00009853"/>
    </source>
</evidence>
<feature type="transmembrane region" description="Helical" evidence="6">
    <location>
        <begin position="188"/>
        <end position="210"/>
    </location>
</feature>
<protein>
    <recommendedName>
        <fullName evidence="7">EamA domain-containing protein</fullName>
    </recommendedName>
</protein>
<dbReference type="STRING" id="1449350.OCH239_10440"/>
<dbReference type="PANTHER" id="PTHR22911:SF6">
    <property type="entry name" value="SOLUTE CARRIER FAMILY 35 MEMBER G1"/>
    <property type="match status" value="1"/>
</dbReference>
<feature type="transmembrane region" description="Helical" evidence="6">
    <location>
        <begin position="252"/>
        <end position="272"/>
    </location>
</feature>
<feature type="transmembrane region" description="Helical" evidence="6">
    <location>
        <begin position="278"/>
        <end position="295"/>
    </location>
</feature>
<dbReference type="SUPFAM" id="SSF103481">
    <property type="entry name" value="Multidrug resistance efflux transporter EmrE"/>
    <property type="match status" value="2"/>
</dbReference>
<evidence type="ECO:0000256" key="3">
    <source>
        <dbReference type="ARBA" id="ARBA00022692"/>
    </source>
</evidence>
<keyword evidence="4 6" id="KW-1133">Transmembrane helix</keyword>
<evidence type="ECO:0000259" key="7">
    <source>
        <dbReference type="Pfam" id="PF00892"/>
    </source>
</evidence>
<evidence type="ECO:0000256" key="5">
    <source>
        <dbReference type="ARBA" id="ARBA00023136"/>
    </source>
</evidence>
<dbReference type="InterPro" id="IPR000620">
    <property type="entry name" value="EamA_dom"/>
</dbReference>
<organism evidence="8 9">
    <name type="scientific">Roseivivax halodurans JCM 10272</name>
    <dbReference type="NCBI Taxonomy" id="1449350"/>
    <lineage>
        <taxon>Bacteria</taxon>
        <taxon>Pseudomonadati</taxon>
        <taxon>Pseudomonadota</taxon>
        <taxon>Alphaproteobacteria</taxon>
        <taxon>Rhodobacterales</taxon>
        <taxon>Roseobacteraceae</taxon>
        <taxon>Roseivivax</taxon>
    </lineage>
</organism>
<feature type="transmembrane region" description="Helical" evidence="6">
    <location>
        <begin position="134"/>
        <end position="152"/>
    </location>
</feature>
<evidence type="ECO:0000256" key="6">
    <source>
        <dbReference type="SAM" id="Phobius"/>
    </source>
</evidence>
<dbReference type="eggNOG" id="COG0697">
    <property type="taxonomic scope" value="Bacteria"/>
</dbReference>
<keyword evidence="9" id="KW-1185">Reference proteome</keyword>
<sequence length="314" mass="32978">MTSPTAHPAGTFEHKRSGMAAMVLAMALLPVGDAISKSLTSVIPPFEVTLLRTLAQAAFFLPAAWVMRRHLSGPIFSRASLASAALIVTVLYALITAFEVMPIATAISIFFVEPLLLTLLAGPFLGEVPGPRRFAAVGVGLVGALVVIRPNFAEFGPVVLLPLLAALGYALNMIVVRKARGGQSPLSFQFGASLLAAALLLSIEAARLAIGIAPDLPVLPDWTVYAVLAAGALSTVTFLLITFAFSRVEASLLAPFQYLEIVGATLVGFLVFGDIPDAVTFLGTGIILSSGIYVFHRERQQDRADAKTAFSGSS</sequence>
<evidence type="ECO:0000256" key="1">
    <source>
        <dbReference type="ARBA" id="ARBA00004141"/>
    </source>
</evidence>
<dbReference type="EMBL" id="JALZ01000026">
    <property type="protein sequence ID" value="ETX13457.1"/>
    <property type="molecule type" value="Genomic_DNA"/>
</dbReference>
<feature type="transmembrane region" description="Helical" evidence="6">
    <location>
        <begin position="103"/>
        <end position="122"/>
    </location>
</feature>
<reference evidence="8 9" key="1">
    <citation type="submission" date="2014-01" db="EMBL/GenBank/DDBJ databases">
        <title>Roseivivax halodurans JCM 10272 Genome Sequencing.</title>
        <authorList>
            <person name="Lai Q."/>
            <person name="Li G."/>
            <person name="Shao Z."/>
        </authorList>
    </citation>
    <scope>NUCLEOTIDE SEQUENCE [LARGE SCALE GENOMIC DNA]</scope>
    <source>
        <strain evidence="8 9">JCM 10272</strain>
    </source>
</reference>
<dbReference type="GO" id="GO:0016020">
    <property type="term" value="C:membrane"/>
    <property type="evidence" value="ECO:0007669"/>
    <property type="project" value="UniProtKB-SubCell"/>
</dbReference>
<comment type="similarity">
    <text evidence="2">Belongs to the drug/metabolite transporter (DMT) superfamily. 10 TMS drug/metabolite exporter (DME) (TC 2.A.7.3) family.</text>
</comment>
<comment type="caution">
    <text evidence="8">The sequence shown here is derived from an EMBL/GenBank/DDBJ whole genome shotgun (WGS) entry which is preliminary data.</text>
</comment>
<gene>
    <name evidence="8" type="ORF">OCH239_10440</name>
</gene>
<evidence type="ECO:0000313" key="9">
    <source>
        <dbReference type="Proteomes" id="UP000022447"/>
    </source>
</evidence>
<evidence type="ECO:0000256" key="4">
    <source>
        <dbReference type="ARBA" id="ARBA00022989"/>
    </source>
</evidence>
<feature type="transmembrane region" description="Helical" evidence="6">
    <location>
        <begin position="50"/>
        <end position="67"/>
    </location>
</feature>
<keyword evidence="5 6" id="KW-0472">Membrane</keyword>